<dbReference type="EMBL" id="RHFK02000017">
    <property type="protein sequence ID" value="TWW61542.1"/>
    <property type="molecule type" value="Genomic_DNA"/>
</dbReference>
<name>A0A5C6N224_9TELE</name>
<evidence type="ECO:0000313" key="2">
    <source>
        <dbReference type="Proteomes" id="UP000324091"/>
    </source>
</evidence>
<dbReference type="Proteomes" id="UP000324091">
    <property type="component" value="Chromosome 4"/>
</dbReference>
<sequence>MCPRQKGFLCPRAMQLWGLGTLPCPLLQSSLNGQNTTLHGEKEAEVGWMDDEKHVPIRSYHTPSLFTGTTPTHSLKPGINAEPWREQESLPPVRPIHAPSLKVHLAGSPPSPEVCSMSFEYYKREATGPTLAEHKLILLQACKYVPVLPELVRLAIRCSAGGLVTPCHCPPSGCSSTLPSVTLGALTRFSHIPSFFTVDGEHHFVLLKEREEDLP</sequence>
<dbReference type="AlphaFoldDB" id="A0A5C6N224"/>
<keyword evidence="2" id="KW-1185">Reference proteome</keyword>
<accession>A0A5C6N224</accession>
<organism evidence="1 2">
    <name type="scientific">Takifugu flavidus</name>
    <name type="common">sansaifugu</name>
    <dbReference type="NCBI Taxonomy" id="433684"/>
    <lineage>
        <taxon>Eukaryota</taxon>
        <taxon>Metazoa</taxon>
        <taxon>Chordata</taxon>
        <taxon>Craniata</taxon>
        <taxon>Vertebrata</taxon>
        <taxon>Euteleostomi</taxon>
        <taxon>Actinopterygii</taxon>
        <taxon>Neopterygii</taxon>
        <taxon>Teleostei</taxon>
        <taxon>Neoteleostei</taxon>
        <taxon>Acanthomorphata</taxon>
        <taxon>Eupercaria</taxon>
        <taxon>Tetraodontiformes</taxon>
        <taxon>Tetradontoidea</taxon>
        <taxon>Tetraodontidae</taxon>
        <taxon>Takifugu</taxon>
    </lineage>
</organism>
<reference evidence="1 2" key="1">
    <citation type="submission" date="2019-04" db="EMBL/GenBank/DDBJ databases">
        <title>Chromosome genome assembly for Takifugu flavidus.</title>
        <authorList>
            <person name="Xiao S."/>
        </authorList>
    </citation>
    <scope>NUCLEOTIDE SEQUENCE [LARGE SCALE GENOMIC DNA]</scope>
    <source>
        <strain evidence="1">HTHZ2018</strain>
        <tissue evidence="1">Muscle</tissue>
    </source>
</reference>
<protein>
    <submittedName>
        <fullName evidence="1">Uncharacterized protein</fullName>
    </submittedName>
</protein>
<evidence type="ECO:0000313" key="1">
    <source>
        <dbReference type="EMBL" id="TWW61542.1"/>
    </source>
</evidence>
<proteinExistence type="predicted"/>
<comment type="caution">
    <text evidence="1">The sequence shown here is derived from an EMBL/GenBank/DDBJ whole genome shotgun (WGS) entry which is preliminary data.</text>
</comment>
<gene>
    <name evidence="1" type="ORF">D4764_04G0001890</name>
</gene>